<evidence type="ECO:0000256" key="7">
    <source>
        <dbReference type="ARBA" id="ARBA00022723"/>
    </source>
</evidence>
<evidence type="ECO:0000256" key="14">
    <source>
        <dbReference type="PIRSR" id="PIRSR600823-2"/>
    </source>
</evidence>
<comment type="function">
    <text evidence="2">Removal of H(2)O(2), oxidation of toxic reductants, biosynthesis and degradation of lignin, suberization, auxin catabolism, response to environmental stresses such as wounding, pathogen attack and oxidative stress. These functions might be dependent on each isozyme/isoform in each plant tissue.</text>
</comment>
<comment type="similarity">
    <text evidence="16">Belongs to the peroxidase family. Classical plant (class III) peroxidase subfamily.</text>
</comment>
<dbReference type="EMBL" id="OIVN01000658">
    <property type="protein sequence ID" value="SPC83613.1"/>
    <property type="molecule type" value="Genomic_DNA"/>
</dbReference>
<evidence type="ECO:0000256" key="13">
    <source>
        <dbReference type="ARBA" id="ARBA00023324"/>
    </source>
</evidence>
<dbReference type="GO" id="GO:0042744">
    <property type="term" value="P:hydrogen peroxide catabolic process"/>
    <property type="evidence" value="ECO:0007669"/>
    <property type="project" value="UniProtKB-KW"/>
</dbReference>
<dbReference type="GO" id="GO:0020037">
    <property type="term" value="F:heme binding"/>
    <property type="evidence" value="ECO:0007669"/>
    <property type="project" value="UniProtKB-UniRule"/>
</dbReference>
<gene>
    <name evidence="18" type="ORF">FSB_LOCUS11495</name>
</gene>
<comment type="cofactor">
    <cofactor evidence="15 16">
        <name>Ca(2+)</name>
        <dbReference type="ChEBI" id="CHEBI:29108"/>
    </cofactor>
    <text evidence="15 16">Binds 2 calcium ions per subunit.</text>
</comment>
<evidence type="ECO:0000256" key="2">
    <source>
        <dbReference type="ARBA" id="ARBA00002322"/>
    </source>
</evidence>
<evidence type="ECO:0000256" key="8">
    <source>
        <dbReference type="ARBA" id="ARBA00022729"/>
    </source>
</evidence>
<name>A0A2N9F8V9_FAGSY</name>
<dbReference type="InterPro" id="IPR000823">
    <property type="entry name" value="Peroxidase_pln"/>
</dbReference>
<keyword evidence="8" id="KW-0732">Signal</keyword>
<dbReference type="InterPro" id="IPR010255">
    <property type="entry name" value="Haem_peroxidase_sf"/>
</dbReference>
<evidence type="ECO:0000256" key="15">
    <source>
        <dbReference type="PIRSR" id="PIRSR600823-3"/>
    </source>
</evidence>
<dbReference type="GO" id="GO:0046872">
    <property type="term" value="F:metal ion binding"/>
    <property type="evidence" value="ECO:0007669"/>
    <property type="project" value="UniProtKB-UniRule"/>
</dbReference>
<sequence>MGRCEVPSRAQKVQHMTALGVLTCWSCQTPFLTTKNFITSNGETMVLEAEGRILVQDCSGACSMTDQGQSRGTLMSLSAEDSMCLSTCWPEGWAAYLPFFAEQCIDEDCPMLKERCCSFEGEKTAGPNNYSVRRYEVVDDIKAKLEKVCPGVVSCADILALAAHDLVVYLGGPSWKDSLGRRDSTIANITAANTFIPAPMSNPSGLKAIFSAQGLSFKNMVALSVSQLHIPLAWPDAQHSAHTNTMTPISTPHLPIHCSASAQCEVISRGQGAIFGFSLPNSSVQTAQKAQQVTALTAIAVLTNRSSTTSLRLSHVRN</sequence>
<dbReference type="PRINTS" id="PR00461">
    <property type="entry name" value="PLPEROXIDASE"/>
</dbReference>
<feature type="binding site" evidence="15">
    <location>
        <position position="122"/>
    </location>
    <ligand>
        <name>Ca(2+)</name>
        <dbReference type="ChEBI" id="CHEBI:29108"/>
        <label>1</label>
    </ligand>
</feature>
<evidence type="ECO:0000256" key="11">
    <source>
        <dbReference type="ARBA" id="ARBA00023004"/>
    </source>
</evidence>
<keyword evidence="7 15" id="KW-0479">Metal-binding</keyword>
<evidence type="ECO:0000256" key="1">
    <source>
        <dbReference type="ARBA" id="ARBA00000189"/>
    </source>
</evidence>
<dbReference type="PANTHER" id="PTHR31388:SF264">
    <property type="entry name" value="PEROXIDASE 59"/>
    <property type="match status" value="1"/>
</dbReference>
<evidence type="ECO:0000313" key="18">
    <source>
        <dbReference type="EMBL" id="SPC83613.1"/>
    </source>
</evidence>
<dbReference type="GO" id="GO:0140825">
    <property type="term" value="F:lactoperoxidase activity"/>
    <property type="evidence" value="ECO:0007669"/>
    <property type="project" value="UniProtKB-EC"/>
</dbReference>
<evidence type="ECO:0000256" key="6">
    <source>
        <dbReference type="ARBA" id="ARBA00022617"/>
    </source>
</evidence>
<keyword evidence="6 16" id="KW-0349">Heme</keyword>
<keyword evidence="9 15" id="KW-0106">Calcium</keyword>
<keyword evidence="4 16" id="KW-0964">Secreted</keyword>
<evidence type="ECO:0000259" key="17">
    <source>
        <dbReference type="PROSITE" id="PS50873"/>
    </source>
</evidence>
<evidence type="ECO:0000256" key="10">
    <source>
        <dbReference type="ARBA" id="ARBA00023002"/>
    </source>
</evidence>
<evidence type="ECO:0000256" key="4">
    <source>
        <dbReference type="ARBA" id="ARBA00022525"/>
    </source>
</evidence>
<comment type="subcellular location">
    <subcellularLocation>
        <location evidence="16">Secreted</location>
    </subcellularLocation>
</comment>
<keyword evidence="5 16" id="KW-0575">Peroxidase</keyword>
<dbReference type="GO" id="GO:0005576">
    <property type="term" value="C:extracellular region"/>
    <property type="evidence" value="ECO:0007669"/>
    <property type="project" value="UniProtKB-SubCell"/>
</dbReference>
<evidence type="ECO:0000256" key="16">
    <source>
        <dbReference type="RuleBase" id="RU362060"/>
    </source>
</evidence>
<feature type="binding site" evidence="14">
    <location>
        <position position="197"/>
    </location>
    <ligand>
        <name>substrate</name>
    </ligand>
</feature>
<evidence type="ECO:0000256" key="9">
    <source>
        <dbReference type="ARBA" id="ARBA00022837"/>
    </source>
</evidence>
<feature type="domain" description="Plant heme peroxidase family profile" evidence="17">
    <location>
        <begin position="94"/>
        <end position="243"/>
    </location>
</feature>
<keyword evidence="13 16" id="KW-0376">Hydrogen peroxide</keyword>
<organism evidence="18">
    <name type="scientific">Fagus sylvatica</name>
    <name type="common">Beechnut</name>
    <dbReference type="NCBI Taxonomy" id="28930"/>
    <lineage>
        <taxon>Eukaryota</taxon>
        <taxon>Viridiplantae</taxon>
        <taxon>Streptophyta</taxon>
        <taxon>Embryophyta</taxon>
        <taxon>Tracheophyta</taxon>
        <taxon>Spermatophyta</taxon>
        <taxon>Magnoliopsida</taxon>
        <taxon>eudicotyledons</taxon>
        <taxon>Gunneridae</taxon>
        <taxon>Pentapetalae</taxon>
        <taxon>rosids</taxon>
        <taxon>fabids</taxon>
        <taxon>Fagales</taxon>
        <taxon>Fagaceae</taxon>
        <taxon>Fagus</taxon>
    </lineage>
</organism>
<dbReference type="GO" id="GO:0006979">
    <property type="term" value="P:response to oxidative stress"/>
    <property type="evidence" value="ECO:0007669"/>
    <property type="project" value="UniProtKB-UniRule"/>
</dbReference>
<dbReference type="InterPro" id="IPR002016">
    <property type="entry name" value="Haem_peroxidase"/>
</dbReference>
<dbReference type="Pfam" id="PF00141">
    <property type="entry name" value="peroxidase"/>
    <property type="match status" value="1"/>
</dbReference>
<comment type="catalytic activity">
    <reaction evidence="1 16">
        <text>2 a phenolic donor + H2O2 = 2 a phenolic radical donor + 2 H2O</text>
        <dbReference type="Rhea" id="RHEA:56136"/>
        <dbReference type="ChEBI" id="CHEBI:15377"/>
        <dbReference type="ChEBI" id="CHEBI:16240"/>
        <dbReference type="ChEBI" id="CHEBI:139520"/>
        <dbReference type="ChEBI" id="CHEBI:139521"/>
        <dbReference type="EC" id="1.11.1.7"/>
    </reaction>
</comment>
<proteinExistence type="inferred from homology"/>
<dbReference type="EC" id="1.11.1.7" evidence="3 16"/>
<evidence type="ECO:0000256" key="5">
    <source>
        <dbReference type="ARBA" id="ARBA00022559"/>
    </source>
</evidence>
<dbReference type="PRINTS" id="PR00458">
    <property type="entry name" value="PEROXIDASE"/>
</dbReference>
<dbReference type="Gene3D" id="1.10.520.10">
    <property type="match status" value="1"/>
</dbReference>
<accession>A0A2N9F8V9</accession>
<keyword evidence="12" id="KW-0325">Glycoprotein</keyword>
<keyword evidence="10 16" id="KW-0560">Oxidoreductase</keyword>
<dbReference type="Gene3D" id="1.10.420.10">
    <property type="entry name" value="Peroxidase, domain 2"/>
    <property type="match status" value="1"/>
</dbReference>
<reference evidence="18" key="1">
    <citation type="submission" date="2018-02" db="EMBL/GenBank/DDBJ databases">
        <authorList>
            <person name="Cohen D.B."/>
            <person name="Kent A.D."/>
        </authorList>
    </citation>
    <scope>NUCLEOTIDE SEQUENCE</scope>
</reference>
<dbReference type="PROSITE" id="PS50873">
    <property type="entry name" value="PEROXIDASE_4"/>
    <property type="match status" value="1"/>
</dbReference>
<dbReference type="PANTHER" id="PTHR31388">
    <property type="entry name" value="PEROXIDASE 72-RELATED"/>
    <property type="match status" value="1"/>
</dbReference>
<evidence type="ECO:0000256" key="12">
    <source>
        <dbReference type="ARBA" id="ARBA00023180"/>
    </source>
</evidence>
<dbReference type="SUPFAM" id="SSF48113">
    <property type="entry name" value="Heme-dependent peroxidases"/>
    <property type="match status" value="1"/>
</dbReference>
<protein>
    <recommendedName>
        <fullName evidence="3 16">Peroxidase</fullName>
        <ecNumber evidence="3 16">1.11.1.7</ecNumber>
    </recommendedName>
</protein>
<comment type="cofactor">
    <cofactor evidence="16">
        <name>heme b</name>
        <dbReference type="ChEBI" id="CHEBI:60344"/>
    </cofactor>
    <text evidence="16">Binds 1 heme b (iron(II)-protoporphyrin IX) group per subunit.</text>
</comment>
<dbReference type="AlphaFoldDB" id="A0A2N9F8V9"/>
<keyword evidence="11 16" id="KW-0408">Iron</keyword>
<evidence type="ECO:0000256" key="3">
    <source>
        <dbReference type="ARBA" id="ARBA00012313"/>
    </source>
</evidence>